<evidence type="ECO:0000256" key="1">
    <source>
        <dbReference type="SAM" id="MobiDB-lite"/>
    </source>
</evidence>
<evidence type="ECO:0000313" key="3">
    <source>
        <dbReference type="Proteomes" id="UP000620104"/>
    </source>
</evidence>
<reference evidence="2" key="1">
    <citation type="submission" date="2020-07" db="EMBL/GenBank/DDBJ databases">
        <title>Draft Genome Sequence of a Deep-Sea Yeast, Naganishia (Cryptococcus) liquefaciens strain N6.</title>
        <authorList>
            <person name="Han Y.W."/>
            <person name="Kajitani R."/>
            <person name="Morimoto H."/>
            <person name="Parhat M."/>
            <person name="Tsubouchi H."/>
            <person name="Bakenova O."/>
            <person name="Ogata M."/>
            <person name="Argunhan B."/>
            <person name="Aoki R."/>
            <person name="Kajiwara S."/>
            <person name="Itoh T."/>
            <person name="Iwasaki H."/>
        </authorList>
    </citation>
    <scope>NUCLEOTIDE SEQUENCE</scope>
    <source>
        <strain evidence="2">N6</strain>
    </source>
</reference>
<dbReference type="EMBL" id="BLZA01000049">
    <property type="protein sequence ID" value="GHJ89614.1"/>
    <property type="molecule type" value="Genomic_DNA"/>
</dbReference>
<keyword evidence="3" id="KW-1185">Reference proteome</keyword>
<sequence length="211" mass="21711">MEYVAGQPKSKRKMSTPAVPVIIVTSPTKRLRSRRRMLSTQDTSSVSIRNSAQLPQSLALPSSAQWAATSVIPVLAVSSGTHQPASPKHPAPLNVTRPATLATDSRPVSALPASTANLTSDLSATTISISGPAVAVTPATSAAVAATTLTTSAPAAIPMPTTFDVQDPVPESPSDTFNGDGTSSNSISGSAFPEILVDMPSSRRSRQPLLS</sequence>
<accession>A0A8H3U0N5</accession>
<dbReference type="Proteomes" id="UP000620104">
    <property type="component" value="Unassembled WGS sequence"/>
</dbReference>
<gene>
    <name evidence="2" type="ORF">NliqN6_6016</name>
</gene>
<feature type="region of interest" description="Disordered" evidence="1">
    <location>
        <begin position="158"/>
        <end position="211"/>
    </location>
</feature>
<evidence type="ECO:0000313" key="2">
    <source>
        <dbReference type="EMBL" id="GHJ89614.1"/>
    </source>
</evidence>
<protein>
    <submittedName>
        <fullName evidence="2">Uncharacterized protein</fullName>
    </submittedName>
</protein>
<organism evidence="2 3">
    <name type="scientific">Naganishia liquefaciens</name>
    <dbReference type="NCBI Taxonomy" id="104408"/>
    <lineage>
        <taxon>Eukaryota</taxon>
        <taxon>Fungi</taxon>
        <taxon>Dikarya</taxon>
        <taxon>Basidiomycota</taxon>
        <taxon>Agaricomycotina</taxon>
        <taxon>Tremellomycetes</taxon>
        <taxon>Filobasidiales</taxon>
        <taxon>Filobasidiaceae</taxon>
        <taxon>Naganishia</taxon>
    </lineage>
</organism>
<proteinExistence type="predicted"/>
<comment type="caution">
    <text evidence="2">The sequence shown here is derived from an EMBL/GenBank/DDBJ whole genome shotgun (WGS) entry which is preliminary data.</text>
</comment>
<feature type="compositionally biased region" description="Polar residues" evidence="1">
    <location>
        <begin position="173"/>
        <end position="189"/>
    </location>
</feature>
<dbReference type="AlphaFoldDB" id="A0A8H3U0N5"/>
<name>A0A8H3U0N5_9TREE</name>